<dbReference type="InterPro" id="IPR050109">
    <property type="entry name" value="HTH-type_TetR-like_transc_reg"/>
</dbReference>
<reference evidence="7 8" key="1">
    <citation type="submission" date="2018-09" db="EMBL/GenBank/DDBJ databases">
        <authorList>
            <person name="Li J."/>
        </authorList>
    </citation>
    <scope>NUCLEOTIDE SEQUENCE [LARGE SCALE GENOMIC DNA]</scope>
    <source>
        <strain evidence="7 8">2129</strain>
    </source>
</reference>
<evidence type="ECO:0000256" key="2">
    <source>
        <dbReference type="ARBA" id="ARBA00023125"/>
    </source>
</evidence>
<dbReference type="Pfam" id="PF00440">
    <property type="entry name" value="TetR_N"/>
    <property type="match status" value="1"/>
</dbReference>
<dbReference type="RefSeq" id="WP_119837064.1">
    <property type="nucleotide sequence ID" value="NZ_CP032514.1"/>
</dbReference>
<keyword evidence="2 4" id="KW-0238">DNA-binding</keyword>
<dbReference type="PRINTS" id="PR00455">
    <property type="entry name" value="HTHTETR"/>
</dbReference>
<dbReference type="InterPro" id="IPR023772">
    <property type="entry name" value="DNA-bd_HTH_TetR-type_CS"/>
</dbReference>
<dbReference type="PROSITE" id="PS50977">
    <property type="entry name" value="HTH_TETR_2"/>
    <property type="match status" value="1"/>
</dbReference>
<name>A0ABN5PM46_9ACTO</name>
<protein>
    <submittedName>
        <fullName evidence="7">TetR/AcrR family transcriptional regulator</fullName>
    </submittedName>
</protein>
<dbReference type="InterPro" id="IPR001647">
    <property type="entry name" value="HTH_TetR"/>
</dbReference>
<dbReference type="InterPro" id="IPR041669">
    <property type="entry name" value="TetR_C_15"/>
</dbReference>
<dbReference type="Proteomes" id="UP000273001">
    <property type="component" value="Chromosome"/>
</dbReference>
<evidence type="ECO:0000313" key="7">
    <source>
        <dbReference type="EMBL" id="AYD89340.1"/>
    </source>
</evidence>
<feature type="region of interest" description="Disordered" evidence="5">
    <location>
        <begin position="1"/>
        <end position="20"/>
    </location>
</feature>
<evidence type="ECO:0000256" key="4">
    <source>
        <dbReference type="PROSITE-ProRule" id="PRU00335"/>
    </source>
</evidence>
<dbReference type="InterPro" id="IPR009057">
    <property type="entry name" value="Homeodomain-like_sf"/>
</dbReference>
<dbReference type="PANTHER" id="PTHR30055:SF234">
    <property type="entry name" value="HTH-TYPE TRANSCRIPTIONAL REGULATOR BETI"/>
    <property type="match status" value="1"/>
</dbReference>
<evidence type="ECO:0000256" key="1">
    <source>
        <dbReference type="ARBA" id="ARBA00023015"/>
    </source>
</evidence>
<evidence type="ECO:0000313" key="8">
    <source>
        <dbReference type="Proteomes" id="UP000273001"/>
    </source>
</evidence>
<dbReference type="Gene3D" id="1.10.357.10">
    <property type="entry name" value="Tetracycline Repressor, domain 2"/>
    <property type="match status" value="1"/>
</dbReference>
<dbReference type="PANTHER" id="PTHR30055">
    <property type="entry name" value="HTH-TYPE TRANSCRIPTIONAL REGULATOR RUTR"/>
    <property type="match status" value="1"/>
</dbReference>
<keyword evidence="8" id="KW-1185">Reference proteome</keyword>
<keyword evidence="1" id="KW-0805">Transcription regulation</keyword>
<dbReference type="Pfam" id="PF17918">
    <property type="entry name" value="TetR_C_15"/>
    <property type="match status" value="1"/>
</dbReference>
<accession>A0ABN5PM46</accession>
<dbReference type="EMBL" id="CP032514">
    <property type="protein sequence ID" value="AYD89340.1"/>
    <property type="molecule type" value="Genomic_DNA"/>
</dbReference>
<dbReference type="SUPFAM" id="SSF46689">
    <property type="entry name" value="Homeodomain-like"/>
    <property type="match status" value="1"/>
</dbReference>
<sequence>MPSTPPATVPAASRQPRRQRRGLERMEHILDAATTVIDRVGYERTTTNAVAAEAGISPGSLYQYFSNKDDLLSALWARYVHELSTVVGSIDLERAGDRAGMTLEELTERLAGPIHAFKTANRAFARLAHRAAQDEEGPAAARQTIRELRDRFVEVLAQRNPDTEHARLETAAAMAFELFRPAVAVDSVTGDPAQDLAEVKLAIVSYLRGRGVS</sequence>
<organism evidence="7 8">
    <name type="scientific">Actinomyces lilanjuaniae</name>
    <dbReference type="NCBI Taxonomy" id="2321394"/>
    <lineage>
        <taxon>Bacteria</taxon>
        <taxon>Bacillati</taxon>
        <taxon>Actinomycetota</taxon>
        <taxon>Actinomycetes</taxon>
        <taxon>Actinomycetales</taxon>
        <taxon>Actinomycetaceae</taxon>
        <taxon>Actinomyces</taxon>
    </lineage>
</organism>
<feature type="domain" description="HTH tetR-type" evidence="6">
    <location>
        <begin position="23"/>
        <end position="83"/>
    </location>
</feature>
<evidence type="ECO:0000256" key="5">
    <source>
        <dbReference type="SAM" id="MobiDB-lite"/>
    </source>
</evidence>
<dbReference type="PROSITE" id="PS01081">
    <property type="entry name" value="HTH_TETR_1"/>
    <property type="match status" value="1"/>
</dbReference>
<gene>
    <name evidence="7" type="ORF">D5R93_03370</name>
</gene>
<feature type="DNA-binding region" description="H-T-H motif" evidence="4">
    <location>
        <begin position="46"/>
        <end position="65"/>
    </location>
</feature>
<evidence type="ECO:0000256" key="3">
    <source>
        <dbReference type="ARBA" id="ARBA00023163"/>
    </source>
</evidence>
<proteinExistence type="predicted"/>
<evidence type="ECO:0000259" key="6">
    <source>
        <dbReference type="PROSITE" id="PS50977"/>
    </source>
</evidence>
<keyword evidence="3" id="KW-0804">Transcription</keyword>